<evidence type="ECO:0000313" key="4">
    <source>
        <dbReference type="Proteomes" id="UP000483820"/>
    </source>
</evidence>
<dbReference type="AlphaFoldDB" id="A0A261B0C9"/>
<organism evidence="2 3">
    <name type="scientific">Caenorhabditis remanei</name>
    <name type="common">Caenorhabditis vulgaris</name>
    <dbReference type="NCBI Taxonomy" id="31234"/>
    <lineage>
        <taxon>Eukaryota</taxon>
        <taxon>Metazoa</taxon>
        <taxon>Ecdysozoa</taxon>
        <taxon>Nematoda</taxon>
        <taxon>Chromadorea</taxon>
        <taxon>Rhabditida</taxon>
        <taxon>Rhabditina</taxon>
        <taxon>Rhabditomorpha</taxon>
        <taxon>Rhabditoidea</taxon>
        <taxon>Rhabditidae</taxon>
        <taxon>Peloderinae</taxon>
        <taxon>Caenorhabditis</taxon>
    </lineage>
</organism>
<reference evidence="3" key="2">
    <citation type="submission" date="2017-08" db="EMBL/GenBank/DDBJ databases">
        <authorList>
            <person name="Fierst J.L."/>
        </authorList>
    </citation>
    <scope>NUCLEOTIDE SEQUENCE [LARGE SCALE GENOMIC DNA]</scope>
    <source>
        <strain evidence="3">PX439</strain>
    </source>
</reference>
<accession>A0A261B0C9</accession>
<sequence>MGDANSADLKTLENGSNSSSIDNVERKMILLKIAENEKSRFDDVITGAESENGWEDCWKETEDSVTQSIDELDRSIPEEWIDEHPKTIAPSPGVYSIEKPLQSAPHSYYELMDLNVENIDNTVRMARVPSQYQLDALSEMFIFDVPQHYTMRKASANCQPLPTNIVSADQEDRPDVNDWTTPYFVNSEYVSELLM</sequence>
<dbReference type="Proteomes" id="UP000216624">
    <property type="component" value="Unassembled WGS sequence"/>
</dbReference>
<proteinExistence type="predicted"/>
<dbReference type="EMBL" id="WUAV01000002">
    <property type="protein sequence ID" value="KAF1765293.1"/>
    <property type="molecule type" value="Genomic_DNA"/>
</dbReference>
<keyword evidence="3" id="KW-1185">Reference proteome</keyword>
<evidence type="ECO:0000313" key="1">
    <source>
        <dbReference type="EMBL" id="KAF1765293.1"/>
    </source>
</evidence>
<gene>
    <name evidence="2" type="ORF">FL82_05851</name>
    <name evidence="1" type="ORF">GCK72_005245</name>
</gene>
<evidence type="ECO:0000313" key="3">
    <source>
        <dbReference type="Proteomes" id="UP000216624"/>
    </source>
</evidence>
<dbReference type="EMBL" id="NMWX01000004">
    <property type="protein sequence ID" value="OZG03814.1"/>
    <property type="molecule type" value="Genomic_DNA"/>
</dbReference>
<reference evidence="2" key="1">
    <citation type="submission" date="2017-08" db="EMBL/GenBank/DDBJ databases">
        <authorList>
            <person name="de Groot N.N."/>
        </authorList>
    </citation>
    <scope>NUCLEOTIDE SEQUENCE [LARGE SCALE GENOMIC DNA]</scope>
    <source>
        <strain evidence="2">PX439</strain>
    </source>
</reference>
<protein>
    <submittedName>
        <fullName evidence="2">Uncharacterized protein</fullName>
    </submittedName>
</protein>
<reference evidence="1 4" key="3">
    <citation type="submission" date="2019-12" db="EMBL/GenBank/DDBJ databases">
        <title>Chromosome-level assembly of the Caenorhabditis remanei genome.</title>
        <authorList>
            <person name="Teterina A.A."/>
            <person name="Willis J.H."/>
            <person name="Phillips P.C."/>
        </authorList>
    </citation>
    <scope>NUCLEOTIDE SEQUENCE [LARGE SCALE GENOMIC DNA]</scope>
    <source>
        <strain evidence="1 4">PX506</strain>
        <tissue evidence="1">Whole organism</tissue>
    </source>
</reference>
<comment type="caution">
    <text evidence="2">The sequence shown here is derived from an EMBL/GenBank/DDBJ whole genome shotgun (WGS) entry which is preliminary data.</text>
</comment>
<dbReference type="Proteomes" id="UP000483820">
    <property type="component" value="Chromosome II"/>
</dbReference>
<feature type="non-terminal residue" evidence="2">
    <location>
        <position position="1"/>
    </location>
</feature>
<evidence type="ECO:0000313" key="2">
    <source>
        <dbReference type="EMBL" id="OZG03814.1"/>
    </source>
</evidence>
<name>A0A261B0C9_CAERE</name>